<keyword evidence="1" id="KW-0175">Coiled coil</keyword>
<protein>
    <submittedName>
        <fullName evidence="2">Uncharacterized protein</fullName>
    </submittedName>
</protein>
<comment type="caution">
    <text evidence="2">The sequence shown here is derived from an EMBL/GenBank/DDBJ whole genome shotgun (WGS) entry which is preliminary data.</text>
</comment>
<evidence type="ECO:0000256" key="1">
    <source>
        <dbReference type="SAM" id="Coils"/>
    </source>
</evidence>
<dbReference type="AlphaFoldDB" id="A0A4Y2CLX5"/>
<evidence type="ECO:0000313" key="2">
    <source>
        <dbReference type="EMBL" id="GBM05412.1"/>
    </source>
</evidence>
<evidence type="ECO:0000313" key="3">
    <source>
        <dbReference type="Proteomes" id="UP000499080"/>
    </source>
</evidence>
<dbReference type="OrthoDB" id="6426657at2759"/>
<dbReference type="PANTHER" id="PTHR47331:SF5">
    <property type="entry name" value="RIBONUCLEASE H"/>
    <property type="match status" value="1"/>
</dbReference>
<name>A0A4Y2CLX5_ARAVE</name>
<dbReference type="PANTHER" id="PTHR47331">
    <property type="entry name" value="PHD-TYPE DOMAIN-CONTAINING PROTEIN"/>
    <property type="match status" value="1"/>
</dbReference>
<sequence length="626" mass="70816">MDALKTKRKSLRTSFTATANKLKECLAKKDAAKDGDKLRALNSQLEDKFLRLDEIQNKISSLLLENTDTAAEYETNFQAAEDYRDNFLELKSKLETLLNKDSGSFLESSSELDVIKLNLPKFELKMFSGDPKEFLIFWSIFSKIHDSEELTAIDKFQYLYQSMVPDSRAARLISSFPITTENYPKAIEQLKLKFGREDLLVQIYVRDLLSLVLKNATTGKNAPDLATLYDMLETKLRALESLGRTKEKFADFLEPLVESCLPENVLRAWEKSRISESTEDATSQRSLEKLMCFLRHEVESEEMICLAREGIGKDRGSGAIRKDCQKSVHKDEPTTATLISSTTGAKLNCIFCDRPHLSQDCQRLSDMSYEDRKSQVIRKRCCLVCLKFGHLAKRCHSSVRCLICKRRHYPLLCPDLRKEKESNLSSKDRAADNEQRSTETLVTNLPSEHEIYLKTIMIRLRNKDKEVCVRALLDDGSQRSYIERNLAAELFLSSSGREIFSQGLFGGGISPASEHKRYMVNVESLNRKYSTPLSLLEQQKICSTLPRIHDRKLLSELASRGIKLTDVGRDSPPIRVLLGADILGSILTGRIEVLSSGVSAVETLLGWTILGLGKKKDVVNLVTLSL</sequence>
<dbReference type="Proteomes" id="UP000499080">
    <property type="component" value="Unassembled WGS sequence"/>
</dbReference>
<dbReference type="InterPro" id="IPR005312">
    <property type="entry name" value="DUF1759"/>
</dbReference>
<proteinExistence type="predicted"/>
<keyword evidence="3" id="KW-1185">Reference proteome</keyword>
<dbReference type="EMBL" id="BGPR01086974">
    <property type="protein sequence ID" value="GBM05412.1"/>
    <property type="molecule type" value="Genomic_DNA"/>
</dbReference>
<gene>
    <name evidence="2" type="ORF">AVEN_27718_1</name>
</gene>
<dbReference type="Pfam" id="PF03564">
    <property type="entry name" value="DUF1759"/>
    <property type="match status" value="1"/>
</dbReference>
<reference evidence="2 3" key="1">
    <citation type="journal article" date="2019" name="Sci. Rep.">
        <title>Orb-weaving spider Araneus ventricosus genome elucidates the spidroin gene catalogue.</title>
        <authorList>
            <person name="Kono N."/>
            <person name="Nakamura H."/>
            <person name="Ohtoshi R."/>
            <person name="Moran D.A.P."/>
            <person name="Shinohara A."/>
            <person name="Yoshida Y."/>
            <person name="Fujiwara M."/>
            <person name="Mori M."/>
            <person name="Tomita M."/>
            <person name="Arakawa K."/>
        </authorList>
    </citation>
    <scope>NUCLEOTIDE SEQUENCE [LARGE SCALE GENOMIC DNA]</scope>
</reference>
<feature type="coiled-coil region" evidence="1">
    <location>
        <begin position="38"/>
        <end position="100"/>
    </location>
</feature>
<organism evidence="2 3">
    <name type="scientific">Araneus ventricosus</name>
    <name type="common">Orbweaver spider</name>
    <name type="synonym">Epeira ventricosa</name>
    <dbReference type="NCBI Taxonomy" id="182803"/>
    <lineage>
        <taxon>Eukaryota</taxon>
        <taxon>Metazoa</taxon>
        <taxon>Ecdysozoa</taxon>
        <taxon>Arthropoda</taxon>
        <taxon>Chelicerata</taxon>
        <taxon>Arachnida</taxon>
        <taxon>Araneae</taxon>
        <taxon>Araneomorphae</taxon>
        <taxon>Entelegynae</taxon>
        <taxon>Araneoidea</taxon>
        <taxon>Araneidae</taxon>
        <taxon>Araneus</taxon>
    </lineage>
</organism>
<accession>A0A4Y2CLX5</accession>